<protein>
    <recommendedName>
        <fullName evidence="3">Signal peptidase complex subunit 1</fullName>
    </recommendedName>
    <alternativeName>
        <fullName evidence="8">Microsomal signal peptidase 12 kDa subunit</fullName>
    </alternativeName>
</protein>
<feature type="transmembrane region" description="Helical" evidence="12">
    <location>
        <begin position="318"/>
        <end position="338"/>
    </location>
</feature>
<reference evidence="13 14" key="1">
    <citation type="submission" date="2019-05" db="EMBL/GenBank/DDBJ databases">
        <title>A Chromosome-scale Meerkat (S. suricatta) Genome Assembly.</title>
        <authorList>
            <person name="Dudchenko O."/>
            <person name="Lieberman Aiden E."/>
            <person name="Tung J."/>
            <person name="Barreiro L.B."/>
            <person name="Clutton-Brock T.H."/>
        </authorList>
    </citation>
    <scope>NUCLEOTIDE SEQUENCE [LARGE SCALE GENOMIC DNA]</scope>
</reference>
<evidence type="ECO:0000256" key="10">
    <source>
        <dbReference type="ARBA" id="ARBA00046498"/>
    </source>
</evidence>
<organism evidence="13 14">
    <name type="scientific">Suricata suricatta</name>
    <name type="common">Meerkat</name>
    <dbReference type="NCBI Taxonomy" id="37032"/>
    <lineage>
        <taxon>Eukaryota</taxon>
        <taxon>Metazoa</taxon>
        <taxon>Chordata</taxon>
        <taxon>Craniata</taxon>
        <taxon>Vertebrata</taxon>
        <taxon>Euteleostomi</taxon>
        <taxon>Mammalia</taxon>
        <taxon>Eutheria</taxon>
        <taxon>Laurasiatheria</taxon>
        <taxon>Carnivora</taxon>
        <taxon>Feliformia</taxon>
        <taxon>Herpestidae</taxon>
        <taxon>Suricata</taxon>
    </lineage>
</organism>
<keyword evidence="6 12" id="KW-1133">Transmembrane helix</keyword>
<evidence type="ECO:0000256" key="5">
    <source>
        <dbReference type="ARBA" id="ARBA00022824"/>
    </source>
</evidence>
<comment type="subunit">
    <text evidence="10">Component of the signal peptidase complex paralog A (SPC-A) composed of a catalytic subunit SEC11A and three accessory subunits SPCS1, SPCS2 and SPCS3. Component of the signal peptidase complex paralog C (SPC-C) composed of a catalytic subunit SEC11C and three accessory subunits SPCS1, SPCS2 and SPCS3. Within the complex, interacts with SPCS2 and SPCS3. The complex induces a local thinning of the ER membrane which is used to measure the length of the signal peptide (SP) h-region of protein substrates. This ensures the selectivity of the complex towards h-regions shorter than 18-20 amino acids.</text>
</comment>
<keyword evidence="14" id="KW-1185">Reference proteome</keyword>
<evidence type="ECO:0000256" key="6">
    <source>
        <dbReference type="ARBA" id="ARBA00022989"/>
    </source>
</evidence>
<dbReference type="Proteomes" id="UP000472268">
    <property type="component" value="Chromosome 12"/>
</dbReference>
<feature type="region of interest" description="Disordered" evidence="11">
    <location>
        <begin position="1"/>
        <end position="206"/>
    </location>
</feature>
<reference evidence="13" key="2">
    <citation type="submission" date="2025-08" db="UniProtKB">
        <authorList>
            <consortium name="Ensembl"/>
        </authorList>
    </citation>
    <scope>IDENTIFICATION</scope>
</reference>
<reference evidence="13" key="3">
    <citation type="submission" date="2025-09" db="UniProtKB">
        <authorList>
            <consortium name="Ensembl"/>
        </authorList>
    </citation>
    <scope>IDENTIFICATION</scope>
</reference>
<dbReference type="Pfam" id="PF06645">
    <property type="entry name" value="SPC12"/>
    <property type="match status" value="1"/>
</dbReference>
<evidence type="ECO:0000256" key="8">
    <source>
        <dbReference type="ARBA" id="ARBA00032913"/>
    </source>
</evidence>
<sequence length="369" mass="38972">GLLTLTGDGGGDAPRSPHPPPQAQRHPPSSPPPSVRAGASSSSRTLPAAALTCSQRRRSQRPRPGPPRQLSARAAGPETQSAAGSPASRTLRTEHALPLAPRPPRSAETRNLPAAPTAGAWRRTGARGSPATGVLAEKSPSPWRRGARRQPLGRGSAEEDSLEGRGRGSRRPRLQTAKPSRARDASARPPPSPPQPSRAVCGATAGSESAGRLAMARGGASGLSGLWETSASGATALALPGSAAPPCCTWSQTRVPESLLPSPCCQLSQPVMLEHLSSLPTQMDYKGQKLAEQMFQGIILFSAIVGFIYGYVAEQFGWTVYIVMAGFAFSCLLTLPPWPIYRRHPLKWLPVQDSGSEDKKPGERKIKRS</sequence>
<evidence type="ECO:0000256" key="12">
    <source>
        <dbReference type="SAM" id="Phobius"/>
    </source>
</evidence>
<keyword evidence="7 12" id="KW-0472">Membrane</keyword>
<gene>
    <name evidence="13" type="primary">SPCS1</name>
</gene>
<dbReference type="GO" id="GO:0045047">
    <property type="term" value="P:protein targeting to ER"/>
    <property type="evidence" value="ECO:0007669"/>
    <property type="project" value="TreeGrafter"/>
</dbReference>
<proteinExistence type="inferred from homology"/>
<feature type="compositionally biased region" description="Polar residues" evidence="11">
    <location>
        <begin position="78"/>
        <end position="90"/>
    </location>
</feature>
<feature type="transmembrane region" description="Helical" evidence="12">
    <location>
        <begin position="294"/>
        <end position="312"/>
    </location>
</feature>
<evidence type="ECO:0000256" key="3">
    <source>
        <dbReference type="ARBA" id="ARBA00017059"/>
    </source>
</evidence>
<evidence type="ECO:0000313" key="14">
    <source>
        <dbReference type="Proteomes" id="UP000472268"/>
    </source>
</evidence>
<evidence type="ECO:0000256" key="7">
    <source>
        <dbReference type="ARBA" id="ARBA00023136"/>
    </source>
</evidence>
<dbReference type="InterPro" id="IPR009542">
    <property type="entry name" value="Spc1/SPCS1"/>
</dbReference>
<dbReference type="PANTHER" id="PTHR13202:SF0">
    <property type="entry name" value="SIGNAL PEPTIDASE COMPLEX SUBUNIT 1"/>
    <property type="match status" value="1"/>
</dbReference>
<feature type="compositionally biased region" description="Low complexity" evidence="11">
    <location>
        <begin position="35"/>
        <end position="44"/>
    </location>
</feature>
<evidence type="ECO:0000256" key="2">
    <source>
        <dbReference type="ARBA" id="ARBA00005245"/>
    </source>
</evidence>
<feature type="compositionally biased region" description="Pro residues" evidence="11">
    <location>
        <begin position="16"/>
        <end position="34"/>
    </location>
</feature>
<evidence type="ECO:0000313" key="13">
    <source>
        <dbReference type="Ensembl" id="ENSSSUP00005014528.1"/>
    </source>
</evidence>
<dbReference type="GO" id="GO:0005787">
    <property type="term" value="C:signal peptidase complex"/>
    <property type="evidence" value="ECO:0007669"/>
    <property type="project" value="InterPro"/>
</dbReference>
<dbReference type="GO" id="GO:0006465">
    <property type="term" value="P:signal peptide processing"/>
    <property type="evidence" value="ECO:0007669"/>
    <property type="project" value="InterPro"/>
</dbReference>
<name>A0A673TRQ3_SURSU</name>
<accession>A0A673TRQ3</accession>
<dbReference type="PANTHER" id="PTHR13202">
    <property type="entry name" value="MICROSOMAL SIGNAL PEPTIDASE 12 KDA SUBUNIT"/>
    <property type="match status" value="1"/>
</dbReference>
<evidence type="ECO:0000256" key="11">
    <source>
        <dbReference type="SAM" id="MobiDB-lite"/>
    </source>
</evidence>
<comment type="subcellular location">
    <subcellularLocation>
        <location evidence="1">Endoplasmic reticulum membrane</location>
        <topology evidence="1">Multi-pass membrane protein</topology>
    </subcellularLocation>
</comment>
<comment type="function">
    <text evidence="9">Component of the signal peptidase complex (SPC) which catalyzes the cleavage of N-terminal signal sequences from nascent proteins as they are translocated into the lumen of the endoplasmic reticulum. Dispensable for SPC enzymatic activity.</text>
</comment>
<comment type="similarity">
    <text evidence="2">Belongs to the SPCS1 family.</text>
</comment>
<evidence type="ECO:0000256" key="1">
    <source>
        <dbReference type="ARBA" id="ARBA00004477"/>
    </source>
</evidence>
<keyword evidence="5" id="KW-0256">Endoplasmic reticulum</keyword>
<evidence type="ECO:0000256" key="4">
    <source>
        <dbReference type="ARBA" id="ARBA00022692"/>
    </source>
</evidence>
<dbReference type="Ensembl" id="ENSSSUT00005016592.1">
    <property type="protein sequence ID" value="ENSSSUP00005014528.1"/>
    <property type="gene ID" value="ENSSSUG00005009292.1"/>
</dbReference>
<keyword evidence="4 12" id="KW-0812">Transmembrane</keyword>
<dbReference type="AlphaFoldDB" id="A0A673TRQ3"/>
<evidence type="ECO:0000256" key="9">
    <source>
        <dbReference type="ARBA" id="ARBA00045204"/>
    </source>
</evidence>